<gene>
    <name evidence="2" type="ORF">PAHAL_2G433600</name>
</gene>
<dbReference type="Proteomes" id="UP000243499">
    <property type="component" value="Chromosome 2"/>
</dbReference>
<proteinExistence type="predicted"/>
<dbReference type="Gramene" id="PVH65146">
    <property type="protein sequence ID" value="PVH65146"/>
    <property type="gene ID" value="PAHAL_2G433600"/>
</dbReference>
<evidence type="ECO:0000256" key="1">
    <source>
        <dbReference type="SAM" id="MobiDB-lite"/>
    </source>
</evidence>
<feature type="compositionally biased region" description="Basic and acidic residues" evidence="1">
    <location>
        <begin position="49"/>
        <end position="65"/>
    </location>
</feature>
<feature type="region of interest" description="Disordered" evidence="1">
    <location>
        <begin position="1"/>
        <end position="26"/>
    </location>
</feature>
<evidence type="ECO:0000313" key="2">
    <source>
        <dbReference type="EMBL" id="PVH65146.1"/>
    </source>
</evidence>
<sequence length="78" mass="8123">MERAVAKDSAPAGAGSSLPYGPAPQRGAIRHLRLSLPPLRGYSSSSVLEDPKPNEGARSIGDGRGRPLGHRVVIVAQL</sequence>
<protein>
    <submittedName>
        <fullName evidence="2">Uncharacterized protein</fullName>
    </submittedName>
</protein>
<name>A0A2T8KSL5_9POAL</name>
<feature type="region of interest" description="Disordered" evidence="1">
    <location>
        <begin position="40"/>
        <end position="66"/>
    </location>
</feature>
<accession>A0A2T8KSL5</accession>
<organism evidence="2">
    <name type="scientific">Panicum hallii</name>
    <dbReference type="NCBI Taxonomy" id="206008"/>
    <lineage>
        <taxon>Eukaryota</taxon>
        <taxon>Viridiplantae</taxon>
        <taxon>Streptophyta</taxon>
        <taxon>Embryophyta</taxon>
        <taxon>Tracheophyta</taxon>
        <taxon>Spermatophyta</taxon>
        <taxon>Magnoliopsida</taxon>
        <taxon>Liliopsida</taxon>
        <taxon>Poales</taxon>
        <taxon>Poaceae</taxon>
        <taxon>PACMAD clade</taxon>
        <taxon>Panicoideae</taxon>
        <taxon>Panicodae</taxon>
        <taxon>Paniceae</taxon>
        <taxon>Panicinae</taxon>
        <taxon>Panicum</taxon>
        <taxon>Panicum sect. Panicum</taxon>
    </lineage>
</organism>
<reference evidence="2" key="1">
    <citation type="submission" date="2018-04" db="EMBL/GenBank/DDBJ databases">
        <title>WGS assembly of Panicum hallii.</title>
        <authorList>
            <person name="Lovell J."/>
            <person name="Jenkins J."/>
            <person name="Lowry D."/>
            <person name="Mamidi S."/>
            <person name="Sreedasyam A."/>
            <person name="Weng X."/>
            <person name="Barry K."/>
            <person name="Bonette J."/>
            <person name="Campitelli B."/>
            <person name="Daum C."/>
            <person name="Gordon S."/>
            <person name="Gould B."/>
            <person name="Lipzen A."/>
            <person name="Macqueen A."/>
            <person name="Palacio-Mejia J."/>
            <person name="Plott C."/>
            <person name="Shakirov E."/>
            <person name="Shu S."/>
            <person name="Yoshinaga Y."/>
            <person name="Zane M."/>
            <person name="Rokhsar D."/>
            <person name="Grimwood J."/>
            <person name="Schmutz J."/>
            <person name="Juenger T."/>
        </authorList>
    </citation>
    <scope>NUCLEOTIDE SEQUENCE [LARGE SCALE GENOMIC DNA]</scope>
    <source>
        <strain evidence="2">FIL2</strain>
    </source>
</reference>
<dbReference type="EMBL" id="CM008047">
    <property type="protein sequence ID" value="PVH65146.1"/>
    <property type="molecule type" value="Genomic_DNA"/>
</dbReference>
<dbReference type="AlphaFoldDB" id="A0A2T8KSL5"/>